<evidence type="ECO:0000313" key="2">
    <source>
        <dbReference type="EMBL" id="MBB4673900.1"/>
    </source>
</evidence>
<keyword evidence="1" id="KW-0732">Signal</keyword>
<evidence type="ECO:0000313" key="3">
    <source>
        <dbReference type="Proteomes" id="UP000533598"/>
    </source>
</evidence>
<sequence>MRTQILGGLLAVTLSAIGLVTAAPAASATAVPSTETSTPERVRLAGFDIPAQPRGGVKISHATATARLSAAGITWGSSGNCSDRLNPNCTSFEQVFSGTIDQVITLKRASGCAVHLTGGTETGHGGGTYTHWNGYKVDIRRADCVESYIRRSFTQRQPTFGVEQWVSNAGNIYTREANPPHWDVLYF</sequence>
<dbReference type="EMBL" id="JACHMH010000001">
    <property type="protein sequence ID" value="MBB4673900.1"/>
    <property type="molecule type" value="Genomic_DNA"/>
</dbReference>
<comment type="caution">
    <text evidence="2">The sequence shown here is derived from an EMBL/GenBank/DDBJ whole genome shotgun (WGS) entry which is preliminary data.</text>
</comment>
<keyword evidence="3" id="KW-1185">Reference proteome</keyword>
<feature type="chain" id="PRO_5031556767" evidence="1">
    <location>
        <begin position="26"/>
        <end position="187"/>
    </location>
</feature>
<dbReference type="RefSeq" id="WP_184999960.1">
    <property type="nucleotide sequence ID" value="NZ_BAAAUI010000013.1"/>
</dbReference>
<dbReference type="Proteomes" id="UP000533598">
    <property type="component" value="Unassembled WGS sequence"/>
</dbReference>
<name>A0A7W7C3J6_9PSEU</name>
<gene>
    <name evidence="2" type="ORF">HNR67_000018</name>
</gene>
<reference evidence="2 3" key="1">
    <citation type="submission" date="2020-08" db="EMBL/GenBank/DDBJ databases">
        <title>Sequencing the genomes of 1000 actinobacteria strains.</title>
        <authorList>
            <person name="Klenk H.-P."/>
        </authorList>
    </citation>
    <scope>NUCLEOTIDE SEQUENCE [LARGE SCALE GENOMIC DNA]</scope>
    <source>
        <strain evidence="2 3">DSM 44230</strain>
    </source>
</reference>
<protein>
    <submittedName>
        <fullName evidence="2">Uncharacterized protein</fullName>
    </submittedName>
</protein>
<feature type="signal peptide" evidence="1">
    <location>
        <begin position="1"/>
        <end position="25"/>
    </location>
</feature>
<accession>A0A7W7C3J6</accession>
<evidence type="ECO:0000256" key="1">
    <source>
        <dbReference type="SAM" id="SignalP"/>
    </source>
</evidence>
<proteinExistence type="predicted"/>
<dbReference type="AlphaFoldDB" id="A0A7W7C3J6"/>
<organism evidence="2 3">
    <name type="scientific">Crossiella cryophila</name>
    <dbReference type="NCBI Taxonomy" id="43355"/>
    <lineage>
        <taxon>Bacteria</taxon>
        <taxon>Bacillati</taxon>
        <taxon>Actinomycetota</taxon>
        <taxon>Actinomycetes</taxon>
        <taxon>Pseudonocardiales</taxon>
        <taxon>Pseudonocardiaceae</taxon>
        <taxon>Crossiella</taxon>
    </lineage>
</organism>